<dbReference type="STRING" id="1527.SAMN04489757_1145"/>
<dbReference type="InterPro" id="IPR012337">
    <property type="entry name" value="RNaseH-like_sf"/>
</dbReference>
<dbReference type="CDD" id="cd06133">
    <property type="entry name" value="ERI-1_3'hExo_like"/>
    <property type="match status" value="1"/>
</dbReference>
<dbReference type="GO" id="GO:0003676">
    <property type="term" value="F:nucleic acid binding"/>
    <property type="evidence" value="ECO:0007669"/>
    <property type="project" value="InterPro"/>
</dbReference>
<keyword evidence="1" id="KW-0540">Nuclease</keyword>
<evidence type="ECO:0000256" key="1">
    <source>
        <dbReference type="ARBA" id="ARBA00022722"/>
    </source>
</evidence>
<dbReference type="PANTHER" id="PTHR23044">
    <property type="entry name" value="3'-5' EXONUCLEASE ERI1-RELATED"/>
    <property type="match status" value="1"/>
</dbReference>
<reference evidence="5 6" key="1">
    <citation type="submission" date="2016-10" db="EMBL/GenBank/DDBJ databases">
        <authorList>
            <person name="de Groot N.N."/>
        </authorList>
    </citation>
    <scope>NUCLEOTIDE SEQUENCE [LARGE SCALE GENOMIC DNA]</scope>
    <source>
        <strain evidence="5 6">DSM 1283</strain>
    </source>
</reference>
<dbReference type="EMBL" id="FOWD01000014">
    <property type="protein sequence ID" value="SFO22854.1"/>
    <property type="molecule type" value="Genomic_DNA"/>
</dbReference>
<dbReference type="SMART" id="SM00479">
    <property type="entry name" value="EXOIII"/>
    <property type="match status" value="1"/>
</dbReference>
<name>A0A1I5FGI3_9FIRM</name>
<dbReference type="OrthoDB" id="159416at2"/>
<dbReference type="Gene3D" id="3.30.420.10">
    <property type="entry name" value="Ribonuclease H-like superfamily/Ribonuclease H"/>
    <property type="match status" value="1"/>
</dbReference>
<sequence length="257" mass="29884">MNYIVFDLEFNQDIPNTIMDEKGSQIDKKVFYPFEIIQIGAVKLDSYYHSISTFNRFIRPTIYTRVSPFISELTGITTEQLLAEEIFPDVYMAFLDFIGDTDSVFCTWGMSDIKELFRNTKYHQLDNSCLPSKYINIQPLVSLHFGLSSKKLLSLQTAVELLNIPINQTFHDASSDAYYTSEIFKRLRPSYREAKIYDPDKIVIQAIKPKKTIDVEGLIKQFEKMYNREFSEEEKGIVLLAYKMGKTHQFIKLFPPG</sequence>
<dbReference type="RefSeq" id="WP_091686396.1">
    <property type="nucleotide sequence ID" value="NZ_BAABFM010000048.1"/>
</dbReference>
<gene>
    <name evidence="5" type="ORF">SAMN04489757_1145</name>
</gene>
<dbReference type="Pfam" id="PF00929">
    <property type="entry name" value="RNase_T"/>
    <property type="match status" value="1"/>
</dbReference>
<organism evidence="5 6">
    <name type="scientific">Anaerocolumna aminovalerica</name>
    <dbReference type="NCBI Taxonomy" id="1527"/>
    <lineage>
        <taxon>Bacteria</taxon>
        <taxon>Bacillati</taxon>
        <taxon>Bacillota</taxon>
        <taxon>Clostridia</taxon>
        <taxon>Lachnospirales</taxon>
        <taxon>Lachnospiraceae</taxon>
        <taxon>Anaerocolumna</taxon>
    </lineage>
</organism>
<evidence type="ECO:0000259" key="4">
    <source>
        <dbReference type="SMART" id="SM00479"/>
    </source>
</evidence>
<dbReference type="InterPro" id="IPR013520">
    <property type="entry name" value="Ribonucl_H"/>
</dbReference>
<dbReference type="InterPro" id="IPR036397">
    <property type="entry name" value="RNaseH_sf"/>
</dbReference>
<protein>
    <submittedName>
        <fullName evidence="5">Exonuclease</fullName>
    </submittedName>
</protein>
<accession>A0A1I5FGI3</accession>
<dbReference type="Proteomes" id="UP000198806">
    <property type="component" value="Unassembled WGS sequence"/>
</dbReference>
<dbReference type="InterPro" id="IPR051274">
    <property type="entry name" value="3-5_Exoribonuclease"/>
</dbReference>
<evidence type="ECO:0000313" key="5">
    <source>
        <dbReference type="EMBL" id="SFO22854.1"/>
    </source>
</evidence>
<dbReference type="PANTHER" id="PTHR23044:SF61">
    <property type="entry name" value="3'-5' EXORIBONUCLEASE 1-RELATED"/>
    <property type="match status" value="1"/>
</dbReference>
<dbReference type="GO" id="GO:0000175">
    <property type="term" value="F:3'-5'-RNA exonuclease activity"/>
    <property type="evidence" value="ECO:0007669"/>
    <property type="project" value="InterPro"/>
</dbReference>
<keyword evidence="6" id="KW-1185">Reference proteome</keyword>
<keyword evidence="3 5" id="KW-0269">Exonuclease</keyword>
<feature type="domain" description="Exonuclease" evidence="4">
    <location>
        <begin position="2"/>
        <end position="193"/>
    </location>
</feature>
<keyword evidence="2" id="KW-0378">Hydrolase</keyword>
<evidence type="ECO:0000256" key="3">
    <source>
        <dbReference type="ARBA" id="ARBA00022839"/>
    </source>
</evidence>
<dbReference type="SUPFAM" id="SSF53098">
    <property type="entry name" value="Ribonuclease H-like"/>
    <property type="match status" value="1"/>
</dbReference>
<dbReference type="AlphaFoldDB" id="A0A1I5FGI3"/>
<evidence type="ECO:0000256" key="2">
    <source>
        <dbReference type="ARBA" id="ARBA00022801"/>
    </source>
</evidence>
<evidence type="ECO:0000313" key="6">
    <source>
        <dbReference type="Proteomes" id="UP000198806"/>
    </source>
</evidence>
<proteinExistence type="predicted"/>
<dbReference type="InterPro" id="IPR047201">
    <property type="entry name" value="ERI-1_3'hExo-like"/>
</dbReference>